<dbReference type="InterPro" id="IPR036844">
    <property type="entry name" value="Hint_dom_sf"/>
</dbReference>
<dbReference type="Gene3D" id="2.170.16.10">
    <property type="entry name" value="Hedgehog/Intein (Hint) domain"/>
    <property type="match status" value="1"/>
</dbReference>
<evidence type="ECO:0000256" key="1">
    <source>
        <dbReference type="ARBA" id="ARBA00022729"/>
    </source>
</evidence>
<keyword evidence="2" id="KW-0677">Repeat</keyword>
<feature type="signal peptide" evidence="5">
    <location>
        <begin position="1"/>
        <end position="44"/>
    </location>
</feature>
<dbReference type="EMBL" id="CP026304">
    <property type="protein sequence ID" value="AVZ73459.1"/>
    <property type="molecule type" value="Genomic_DNA"/>
</dbReference>
<evidence type="ECO:0000259" key="6">
    <source>
        <dbReference type="PROSITE" id="PS50025"/>
    </source>
</evidence>
<dbReference type="NCBIfam" id="TIGR01443">
    <property type="entry name" value="intein_Cterm"/>
    <property type="match status" value="1"/>
</dbReference>
<feature type="region of interest" description="Disordered" evidence="4">
    <location>
        <begin position="3498"/>
        <end position="3523"/>
    </location>
</feature>
<dbReference type="NCBIfam" id="TIGR01643">
    <property type="entry name" value="YD_repeat_2x"/>
    <property type="match status" value="9"/>
</dbReference>
<sequence>MRAQWVRSPRLFPPGRTGRRRARATALSVLVFFSCMLTTETAMATGATLPPLSMPELSMSGLWEWAGKSPLDTPDQQGGTARGKSHRASAGATSAENGVGRKPGKGKGELDPYKRYVDQPETATTGPARGTAKSFNAETSERDAKKSTATSDYYVNADRSTTVRHFPGRTNFKGGDGTWKPIDTRLVEDKDGRLQERSNSLDVEFAPNAADQQLASVDFGSGRSLAYALRGSAKAEPSVAANGTATYAGVLPHTDVQLVPLAEGFKENLVLHSADAANSWTFPLDVKGLTPRIADDGDVEFTDADGKVTATIPHAFMEDSKVDPRSGDAAQSRAVSYELTTVDGESSLRMTADRAWLDDPERDYPVTVDPTVTASNSTYTQNTISGDHSTENQIKVGSYDSGTNKTNSFLQFSSLGTTLNGQKVSAATLNVYALWSATCVAQDFSVHPVTQSWTPSGVTAYPGPAYGAAIGSATPAPGASCSNSDGGTDVGVKMPVSLSTSWFTQVATGGANYGLALTAPTTDGLHWKKFHSDNSATAAWRPALDLTYTANTKPQVNAQYPPENFQANTLQPELLVYAGDADKWPQALKYTFEVYDADSESTTPVVTSGATPLTKGSWKIPAGKLKWSKNYVWYVGVSDGYEEVTHSSRFATAVPQPPVTSGLAQNTDGHEFDPSDGNYTTEDTDADVPVVGPSLEIDRSYNSLDPRIDSAFGAGWSTVVDMKAAETKDAAGTVTSVVITYPGGEQVAFGRNSDGTFVPPPGRYARLQSVTGGYTLTDKDFTAYKIATATAKAGTYAITSITDYAGRAETFTYTSGKLTKITNTTSNRSLTLDWQIPSGTTLPHVFKVTTDPSTAGDSNTAQEWQYTYTGDQLTKVCPPADPTKCTVYGYATGNHYRTTVLDADPFAYWRLGEAAGATVANDAIDLNQGKFNGLFRNVTLGGTGPLAGSTQKAASFNGTTSYVEMPSAPGATPSYMSVSLWFKTSQSGGVLFYYGDKPLSGTDPVGTTTKNTPAVYVGTDGKLRGCLAMSPGCMTTITSTASVNDNQWHNAVLTGVANSQTLYLDGVSQGSLSGTINDWEQPYISLGAGVNTDGWPAMNANDKLGHFAGQLAEVAIYSEPLDPSVITAQHRAAKGSAGLLNRITTPGGKTQSSVVYGTTDDLVLQATDGDGGTWKLTPATVTGSSQVYRSAVMGSAPSGYWRLDDTQGAPQAANELHTGFGTYNTVTQGVTGPFGTGDVTAASFNGTSSYAEIPYATLHAKPNRSVELWFRTTEAGVIMSDQARAPNDPLGAGGAYSPLLYVAADGKLRGHWWSASGSGTTDFGSKTTVMDNVWHHAVLSASGTKQTMYLDGVKQADYTGAAGDQTTARTFVGAGFTKGWISSPSDVSYFTGSIAEVAVYQAGLTADQVEQHWSAYKASSGIAPVRTVKLTDPTDKTLTYVYDAEMGNRLLAAIDTNGKRTTYGYDTAGFMHTVTDANGNRSISGHDIRGNTVSQTDCQDTAADKCATEYYTYYPDATTAFPPMDPRNDLPLTERDARSSGPTDNTYLTNYTYDTAGNVTSVTTPPVAGHPGGRTATTAYTTTATAAAEGGTAKAPAGLVDTVTTPGGKKTKYTYFTNGDVAAVTDANGATAKYTYDNLGRQINENEISDAQPGGLATSFTYDKNDQVATETNPSVTNRVTGAVHQARTATSFDADGNVLNQTVTDLTGGDAARTTTMTYDAYNRMATRTDPGGDTTSFEYDVYGNKVKETDPAGTVNTYAFDAEGRPLTTSLLNYTGDPGNPSAPTTLVQESRAYDPAGRLASITDAMGWVTAYTYTDDGLAASVVRKDPANGKSFTEQANTYDMAGNLIKQVTNDGETTTTFAVDAADRTTSSVLDPSGVNRSSTVSYDPDDNVVSETENDQATGDVSTSDTTYDNLGNVTGTTVHDGTTAPVARYKLDETTGYSVGDSSGANHTGTHGTGMHWNTDRGGSAALDGNANSWAQTDGSVVNTGGSFTVSAWVKLNSTASNYTAVGQDGDHHSGFYLGYVQSANKWAIRFPNRDDASGTLGDQLVYSTAAPVTGQWTHLTSVYDATTAKISLYVNGTLQGTDDRTAPWSANGNLQIGRVKYAGAYDGFWPGGIDDVQVYGQALSASQVSGVHGGTLPAAGSSVRSMTWKLDERGLPVSSTDTNGNTTDYGYDEAAQQTTVTEPAVNAEQNGGTPVSVRPVSMTGYNTFGEATETSDPLGNVSVTAYDAEGQESSTTSPGYTAPGTSTPITATAWNEYNRLGQVTAEVDPLGSRTTYAYTQLGDLASVTEPGGGTTTYTYDTNGDQLSATRPNGAREETTWDYLGRPVTSTDVVRQPTQRAFTAINEYNAPGGELSRTVSPTGVAESYKYNAIGETTEVTDAAGNTSTFTYDMDDQVLTTRGPDGTSSKNTYDGFGQLIATSDLDATGAVLRSSGGTYDRGGNPLTVTDFRGHTTTMTTDATGLVTKAVQPVSATESITTTFGYDAAGNRTRFTDGRGNPFLTTYNNWGLPESVIEPSTPAHPDAADRTFTTVYDANGRSKEQRSPGGVVITNEYDVKDRLTTQTGTGAEAETVAHTYAYDSDDRVTAVAGVGEEKNTFTYDDRGLVLSASGPSGDSSFAYNGDGAITSRTDASGTSTFGYDSAGRLETANDGATGSAMAYGYDVNSQVTSVDYGAGKSKRAFSYDALGRLSNDKLTSPTGNVLTSITYGYDANDNETSKTTSGFAGAGTNTYTYDWANRLSSWNNGTTTEQYGYDASGNRTRVGGDTYTYDARNRLTSDGHSTYAYTKRGTMSSMTAEDGTQTAIKADAFNRVINEGDRTYTYDGLDRVLNAADETGTPLHSFKYSGAGNDVASDGVTSYSRNADGSLLGIKTAVSAALVMTDMHDDVVGQFTDSGEALAGSTTYSPFGKVVQSAGMLGQLGYQSGWTDPDTAKVNMAARWYSPETGQFNSRDTVGLNPLPASITANRYAYADANPMTATDPTGHWSFSGAWKAVKKKVKKTAKSAWKKTKKAVKKVAKVVRKAAKKIKRAVRKTVRKAYRAVRKTVRYVSDSVKRVKRYVKRTYKRVKRYAHKVVKHVKKTVRKVAKAVKHVAKKVVKAAKKVGRAVKKAAKATANFVKQHAATIASVAVGVVVFAGCTAATGGVGVIACGMAAGAAANAVGYAMSDGPKSVGGFLGAVAIGAATGALGGAAGGMAAGAVGRLLAGVGGKALNGAAMGAAGGAAEGAVGYGISCAASEEGCSVSGAAKATAVGAATGGVFGAAASRFGPKSKSQPEPDAQPSAPRPASCPIRRHSFTGLTGVLMANGITKPISEVKVGDYVLTAEPGKKEKEKHRVKAVIVTKNDKEYVDVVVATKSGRKTIQTTKHHQFYEATRNSWAQAGDLKVGQKVQNASGTLTAIVELKSYTAQRVTYDLSVDGLHTYHVLAGSTPILVHNTDCPRVIAVDSGGVATPLPVHEIDSAVHGPMAQNHLKAVDDGAPAILTRMQGEPNHRRNRRHAQAHAPRPRQFGSNATWEEYPFASTYEGGQGATLTLAPGPVNSSHGNTLKQFYADNNLKDGDPFAVRVK</sequence>
<dbReference type="Gene3D" id="2.180.10.10">
    <property type="entry name" value="RHS repeat-associated core"/>
    <property type="match status" value="3"/>
</dbReference>
<evidence type="ECO:0000256" key="4">
    <source>
        <dbReference type="SAM" id="MobiDB-lite"/>
    </source>
</evidence>
<dbReference type="SMART" id="SM00306">
    <property type="entry name" value="HintN"/>
    <property type="match status" value="1"/>
</dbReference>
<feature type="chain" id="PRO_5015302158" evidence="5">
    <location>
        <begin position="45"/>
        <end position="3578"/>
    </location>
</feature>
<evidence type="ECO:0000313" key="7">
    <source>
        <dbReference type="EMBL" id="AVZ73459.1"/>
    </source>
</evidence>
<dbReference type="Pfam" id="PF25023">
    <property type="entry name" value="TEN_YD-shell"/>
    <property type="match status" value="2"/>
</dbReference>
<organism evidence="7 8">
    <name type="scientific">Streptomyces lunaelactis</name>
    <dbReference type="NCBI Taxonomy" id="1535768"/>
    <lineage>
        <taxon>Bacteria</taxon>
        <taxon>Bacillati</taxon>
        <taxon>Actinomycetota</taxon>
        <taxon>Actinomycetes</taxon>
        <taxon>Kitasatosporales</taxon>
        <taxon>Streptomycetaceae</taxon>
        <taxon>Streptomyces</taxon>
    </lineage>
</organism>
<feature type="compositionally biased region" description="Polar residues" evidence="4">
    <location>
        <begin position="1874"/>
        <end position="1889"/>
    </location>
</feature>
<feature type="compositionally biased region" description="Polar residues" evidence="4">
    <location>
        <begin position="370"/>
        <end position="392"/>
    </location>
</feature>
<dbReference type="InterPro" id="IPR006530">
    <property type="entry name" value="YD"/>
</dbReference>
<dbReference type="NCBIfam" id="TIGR03696">
    <property type="entry name" value="Rhs_assc_core"/>
    <property type="match status" value="1"/>
</dbReference>
<dbReference type="InterPro" id="IPR056823">
    <property type="entry name" value="TEN-like_YD-shell"/>
</dbReference>
<dbReference type="InterPro" id="IPR013320">
    <property type="entry name" value="ConA-like_dom_sf"/>
</dbReference>
<feature type="compositionally biased region" description="Acidic residues" evidence="4">
    <location>
        <begin position="1891"/>
        <end position="1902"/>
    </location>
</feature>
<dbReference type="Pfam" id="PF05593">
    <property type="entry name" value="RHS_repeat"/>
    <property type="match status" value="6"/>
</dbReference>
<keyword evidence="1 5" id="KW-0732">Signal</keyword>
<dbReference type="Pfam" id="PF07591">
    <property type="entry name" value="PT-HINT"/>
    <property type="match status" value="1"/>
</dbReference>
<dbReference type="PANTHER" id="PTHR32305:SF15">
    <property type="entry name" value="PROTEIN RHSA-RELATED"/>
    <property type="match status" value="1"/>
</dbReference>
<dbReference type="PANTHER" id="PTHR32305">
    <property type="match status" value="1"/>
</dbReference>
<dbReference type="OrthoDB" id="4981820at2"/>
<feature type="region of interest" description="Disordered" evidence="4">
    <location>
        <begin position="652"/>
        <end position="688"/>
    </location>
</feature>
<dbReference type="SMART" id="SM00560">
    <property type="entry name" value="LamGL"/>
    <property type="match status" value="1"/>
</dbReference>
<name>A0A2R4T2T4_9ACTN</name>
<dbReference type="Gene3D" id="2.60.120.200">
    <property type="match status" value="3"/>
</dbReference>
<dbReference type="PROSITE" id="PS51257">
    <property type="entry name" value="PROKAR_LIPOPROTEIN"/>
    <property type="match status" value="1"/>
</dbReference>
<dbReference type="CDD" id="cd00110">
    <property type="entry name" value="LamG"/>
    <property type="match status" value="2"/>
</dbReference>
<feature type="region of interest" description="Disordered" evidence="4">
    <location>
        <begin position="361"/>
        <end position="392"/>
    </location>
</feature>
<feature type="domain" description="Laminin G" evidence="6">
    <location>
        <begin position="952"/>
        <end position="1137"/>
    </location>
</feature>
<protein>
    <submittedName>
        <fullName evidence="7">Teneurin-1</fullName>
    </submittedName>
</protein>
<dbReference type="InterPro" id="IPR030934">
    <property type="entry name" value="Intein_C"/>
</dbReference>
<dbReference type="InterPro" id="IPR022385">
    <property type="entry name" value="Rhs_assc_core"/>
</dbReference>
<feature type="region of interest" description="Disordered" evidence="4">
    <location>
        <begin position="1521"/>
        <end position="1546"/>
    </location>
</feature>
<keyword evidence="3" id="KW-1015">Disulfide bond</keyword>
<dbReference type="InterPro" id="IPR001791">
    <property type="entry name" value="Laminin_G"/>
</dbReference>
<feature type="region of interest" description="Disordered" evidence="4">
    <location>
        <begin position="3277"/>
        <end position="3302"/>
    </location>
</feature>
<dbReference type="InterPro" id="IPR050708">
    <property type="entry name" value="T6SS_VgrG/RHS"/>
</dbReference>
<evidence type="ECO:0000256" key="2">
    <source>
        <dbReference type="ARBA" id="ARBA00022737"/>
    </source>
</evidence>
<dbReference type="SMART" id="SM00282">
    <property type="entry name" value="LamG"/>
    <property type="match status" value="2"/>
</dbReference>
<accession>A0A2R4T2T4</accession>
<evidence type="ECO:0000313" key="8">
    <source>
        <dbReference type="Proteomes" id="UP000244201"/>
    </source>
</evidence>
<evidence type="ECO:0000256" key="3">
    <source>
        <dbReference type="ARBA" id="ARBA00023157"/>
    </source>
</evidence>
<feature type="region of interest" description="Disordered" evidence="4">
    <location>
        <begin position="65"/>
        <end position="149"/>
    </location>
</feature>
<feature type="region of interest" description="Disordered" evidence="4">
    <location>
        <begin position="1"/>
        <end position="20"/>
    </location>
</feature>
<dbReference type="InterPro" id="IPR003587">
    <property type="entry name" value="Hint_dom_N"/>
</dbReference>
<gene>
    <name evidence="7" type="ORF">SLUN_16010</name>
</gene>
<dbReference type="PROSITE" id="PS50818">
    <property type="entry name" value="INTEIN_C_TER"/>
    <property type="match status" value="1"/>
</dbReference>
<proteinExistence type="predicted"/>
<dbReference type="InterPro" id="IPR029476">
    <property type="entry name" value="DNase_NucA_NucB"/>
</dbReference>
<dbReference type="Pfam" id="PF20148">
    <property type="entry name" value="DUF6531"/>
    <property type="match status" value="1"/>
</dbReference>
<dbReference type="InterPro" id="IPR045351">
    <property type="entry name" value="DUF6531"/>
</dbReference>
<evidence type="ECO:0000256" key="5">
    <source>
        <dbReference type="SAM" id="SignalP"/>
    </source>
</evidence>
<dbReference type="Pfam" id="PF13385">
    <property type="entry name" value="Laminin_G_3"/>
    <property type="match status" value="3"/>
</dbReference>
<feature type="compositionally biased region" description="Basic and acidic residues" evidence="4">
    <location>
        <begin position="1526"/>
        <end position="1538"/>
    </location>
</feature>
<dbReference type="CDD" id="cd00081">
    <property type="entry name" value="Hint"/>
    <property type="match status" value="1"/>
</dbReference>
<dbReference type="InterPro" id="IPR006558">
    <property type="entry name" value="LamG-like"/>
</dbReference>
<dbReference type="SUPFAM" id="SSF49899">
    <property type="entry name" value="Concanavalin A-like lectins/glucanases"/>
    <property type="match status" value="3"/>
</dbReference>
<dbReference type="PROSITE" id="PS50025">
    <property type="entry name" value="LAM_G_DOMAIN"/>
    <property type="match status" value="1"/>
</dbReference>
<reference evidence="7 8" key="1">
    <citation type="submission" date="2018-01" db="EMBL/GenBank/DDBJ databases">
        <title>Complete genome sequence of Streptomyces lunaelactis MM109T, a Ferroverdin A producer isolated from cave moonmilk deposits.</title>
        <authorList>
            <person name="Naome A."/>
            <person name="Martinet L."/>
            <person name="Maciejewska M."/>
            <person name="Anderssen S."/>
            <person name="Adam D."/>
            <person name="Tenconi E."/>
            <person name="Deflandre B."/>
            <person name="Arguelles-Arias A."/>
            <person name="Calusinska M."/>
            <person name="Copieters W."/>
            <person name="Karim L."/>
            <person name="Hanikenne M."/>
            <person name="Baurain D."/>
            <person name="van Wezel G."/>
            <person name="Smargiasso N."/>
            <person name="de Pauw E."/>
            <person name="Delfosse P."/>
            <person name="Rigali S."/>
        </authorList>
    </citation>
    <scope>NUCLEOTIDE SEQUENCE [LARGE SCALE GENOMIC DNA]</scope>
    <source>
        <strain evidence="7 8">MM109</strain>
    </source>
</reference>
<dbReference type="SUPFAM" id="SSF51294">
    <property type="entry name" value="Hedgehog/intein (Hint) domain"/>
    <property type="match status" value="1"/>
</dbReference>
<dbReference type="Gene3D" id="1.20.120.20">
    <property type="entry name" value="Apolipoprotein"/>
    <property type="match status" value="1"/>
</dbReference>
<feature type="region of interest" description="Disordered" evidence="4">
    <location>
        <begin position="1874"/>
        <end position="1928"/>
    </location>
</feature>
<feature type="compositionally biased region" description="Basic and acidic residues" evidence="4">
    <location>
        <begin position="106"/>
        <end position="118"/>
    </location>
</feature>
<keyword evidence="8" id="KW-1185">Reference proteome</keyword>
<dbReference type="Pfam" id="PF14040">
    <property type="entry name" value="DNase_NucA_NucB"/>
    <property type="match status" value="1"/>
</dbReference>
<feature type="compositionally biased region" description="Polar residues" evidence="4">
    <location>
        <begin position="1903"/>
        <end position="1928"/>
    </location>
</feature>
<dbReference type="InterPro" id="IPR031325">
    <property type="entry name" value="RHS_repeat"/>
</dbReference>
<dbReference type="Proteomes" id="UP000244201">
    <property type="component" value="Chromosome"/>
</dbReference>
<dbReference type="KEGG" id="slk:SLUN_16010"/>